<keyword evidence="2" id="KW-0677">Repeat</keyword>
<dbReference type="SMART" id="SM00256">
    <property type="entry name" value="FBOX"/>
    <property type="match status" value="1"/>
</dbReference>
<dbReference type="PROSITE" id="PS50181">
    <property type="entry name" value="FBOX"/>
    <property type="match status" value="1"/>
</dbReference>
<dbReference type="SUPFAM" id="SSF81383">
    <property type="entry name" value="F-box domain"/>
    <property type="match status" value="1"/>
</dbReference>
<dbReference type="InterPro" id="IPR036047">
    <property type="entry name" value="F-box-like_dom_sf"/>
</dbReference>
<name>A0A8H7CHS1_9AGAR</name>
<dbReference type="InterPro" id="IPR051075">
    <property type="entry name" value="SCF_subunit_WD-repeat"/>
</dbReference>
<dbReference type="Gene3D" id="2.130.10.10">
    <property type="entry name" value="YVTN repeat-like/Quinoprotein amine dehydrogenase"/>
    <property type="match status" value="2"/>
</dbReference>
<dbReference type="InterPro" id="IPR001680">
    <property type="entry name" value="WD40_rpt"/>
</dbReference>
<dbReference type="PRINTS" id="PR00320">
    <property type="entry name" value="GPROTEINBRPT"/>
</dbReference>
<feature type="compositionally biased region" description="Basic and acidic residues" evidence="5">
    <location>
        <begin position="124"/>
        <end position="134"/>
    </location>
</feature>
<dbReference type="SUPFAM" id="SSF50998">
    <property type="entry name" value="Quinoprotein alcohol dehydrogenase-like"/>
    <property type="match status" value="1"/>
</dbReference>
<gene>
    <name evidence="7" type="ORF">MVEN_02010000</name>
</gene>
<evidence type="ECO:0000256" key="4">
    <source>
        <dbReference type="PROSITE-ProRule" id="PRU00221"/>
    </source>
</evidence>
<evidence type="ECO:0000256" key="3">
    <source>
        <dbReference type="ARBA" id="ARBA00022786"/>
    </source>
</evidence>
<dbReference type="InterPro" id="IPR011047">
    <property type="entry name" value="Quinoprotein_ADH-like_sf"/>
</dbReference>
<dbReference type="PROSITE" id="PS00678">
    <property type="entry name" value="WD_REPEATS_1"/>
    <property type="match status" value="1"/>
</dbReference>
<evidence type="ECO:0000256" key="1">
    <source>
        <dbReference type="ARBA" id="ARBA00022574"/>
    </source>
</evidence>
<dbReference type="SMART" id="SM00320">
    <property type="entry name" value="WD40"/>
    <property type="match status" value="5"/>
</dbReference>
<dbReference type="Pfam" id="PF00400">
    <property type="entry name" value="WD40"/>
    <property type="match status" value="5"/>
</dbReference>
<dbReference type="PROSITE" id="PS50082">
    <property type="entry name" value="WD_REPEATS_2"/>
    <property type="match status" value="2"/>
</dbReference>
<comment type="caution">
    <text evidence="7">The sequence shown here is derived from an EMBL/GenBank/DDBJ whole genome shotgun (WGS) entry which is preliminary data.</text>
</comment>
<keyword evidence="1 4" id="KW-0853">WD repeat</keyword>
<reference evidence="7" key="1">
    <citation type="submission" date="2020-05" db="EMBL/GenBank/DDBJ databases">
        <title>Mycena genomes resolve the evolution of fungal bioluminescence.</title>
        <authorList>
            <person name="Tsai I.J."/>
        </authorList>
    </citation>
    <scope>NUCLEOTIDE SEQUENCE</scope>
    <source>
        <strain evidence="7">CCC161011</strain>
    </source>
</reference>
<dbReference type="EMBL" id="JACAZI010000021">
    <property type="protein sequence ID" value="KAF7337870.1"/>
    <property type="molecule type" value="Genomic_DNA"/>
</dbReference>
<feature type="region of interest" description="Disordered" evidence="5">
    <location>
        <begin position="121"/>
        <end position="150"/>
    </location>
</feature>
<dbReference type="CDD" id="cd00200">
    <property type="entry name" value="WD40"/>
    <property type="match status" value="1"/>
</dbReference>
<dbReference type="Gene3D" id="1.20.1280.50">
    <property type="match status" value="1"/>
</dbReference>
<evidence type="ECO:0000256" key="2">
    <source>
        <dbReference type="ARBA" id="ARBA00022737"/>
    </source>
</evidence>
<feature type="repeat" description="WD" evidence="4">
    <location>
        <begin position="365"/>
        <end position="404"/>
    </location>
</feature>
<keyword evidence="3" id="KW-0833">Ubl conjugation pathway</keyword>
<accession>A0A8H7CHS1</accession>
<dbReference type="PANTHER" id="PTHR19872:SF9">
    <property type="entry name" value="UBIQUITIN-BINDING SDF UBIQUITIN LIGASE COMPLEX SUBUNIT"/>
    <property type="match status" value="1"/>
</dbReference>
<organism evidence="7 8">
    <name type="scientific">Mycena venus</name>
    <dbReference type="NCBI Taxonomy" id="2733690"/>
    <lineage>
        <taxon>Eukaryota</taxon>
        <taxon>Fungi</taxon>
        <taxon>Dikarya</taxon>
        <taxon>Basidiomycota</taxon>
        <taxon>Agaricomycotina</taxon>
        <taxon>Agaricomycetes</taxon>
        <taxon>Agaricomycetidae</taxon>
        <taxon>Agaricales</taxon>
        <taxon>Marasmiineae</taxon>
        <taxon>Mycenaceae</taxon>
        <taxon>Mycena</taxon>
    </lineage>
</organism>
<evidence type="ECO:0000256" key="5">
    <source>
        <dbReference type="SAM" id="MobiDB-lite"/>
    </source>
</evidence>
<feature type="compositionally biased region" description="Low complexity" evidence="5">
    <location>
        <begin position="422"/>
        <end position="439"/>
    </location>
</feature>
<keyword evidence="8" id="KW-1185">Reference proteome</keyword>
<dbReference type="AlphaFoldDB" id="A0A8H7CHS1"/>
<evidence type="ECO:0000259" key="6">
    <source>
        <dbReference type="PROSITE" id="PS50181"/>
    </source>
</evidence>
<dbReference type="Pfam" id="PF12937">
    <property type="entry name" value="F-box-like"/>
    <property type="match status" value="1"/>
</dbReference>
<feature type="region of interest" description="Disordered" evidence="5">
    <location>
        <begin position="413"/>
        <end position="458"/>
    </location>
</feature>
<protein>
    <submittedName>
        <fullName evidence="7">WD40 repeat-like protein</fullName>
    </submittedName>
</protein>
<feature type="repeat" description="WD" evidence="4">
    <location>
        <begin position="492"/>
        <end position="528"/>
    </location>
</feature>
<dbReference type="InterPro" id="IPR001810">
    <property type="entry name" value="F-box_dom"/>
</dbReference>
<dbReference type="InterPro" id="IPR020472">
    <property type="entry name" value="WD40_PAC1"/>
</dbReference>
<dbReference type="InterPro" id="IPR015943">
    <property type="entry name" value="WD40/YVTN_repeat-like_dom_sf"/>
</dbReference>
<sequence length="572" mass="63583">MNNFLSDEGFTDDDICLVPTSTELLSRMTSEQECEELAYKLLASLPRSRLATIQRRLAPLLQFDVVGSLPAEVSLQIFSHLPAQTLLTCALVSHRWRTLANDQEVWKKLCVAQGWAWKQPSRTHSFDTSRGREETWDDDEGMGDSDEEGDLDNIETAKAQWTQMQNELNDDFASPLLLHFAPRRASVLPGASSSRSKSRTRHNSAPPVLGDWVFLRPDYKRLYQTHTRLQNRVRAGSYKLKFIQARGMLVNDAHTTTIYCLQLYTYPETGVQVLFTGSRDRTVREWNLTSPNKKVERIIANVHASSVDRRVAVWDLAKNELVKIIADHEDSVLCVRLDGKRLVSCSKDRTVRTYSFPDLTPQHVLHQHRAAVNAVSLSDTLIVSGSGDRSVRLWDANTGGLLRTFENHHTRGCDRLHRLHGPPTSSPALPTSTSASSTSRPFKGGRRPRSTTWAPPPAAPLSPGGVVCSACGSTGDTLGRGLQRAAAQRCVHADLVRSVALGPDFVLSGSYDLTIKVWDRKTGALVANITEGHTGRIFCIGFDCTKIVSCGEDQRICVYDFSEGIDTSFIQL</sequence>
<evidence type="ECO:0000313" key="7">
    <source>
        <dbReference type="EMBL" id="KAF7337870.1"/>
    </source>
</evidence>
<dbReference type="Proteomes" id="UP000620124">
    <property type="component" value="Unassembled WGS sequence"/>
</dbReference>
<dbReference type="PANTHER" id="PTHR19872">
    <property type="entry name" value="UBIQUITIN LIGASE SPECIFICITY FACTOR/HREP PROTEIN"/>
    <property type="match status" value="1"/>
</dbReference>
<evidence type="ECO:0000313" key="8">
    <source>
        <dbReference type="Proteomes" id="UP000620124"/>
    </source>
</evidence>
<dbReference type="OrthoDB" id="19711at2759"/>
<feature type="domain" description="F-box" evidence="6">
    <location>
        <begin position="63"/>
        <end position="109"/>
    </location>
</feature>
<dbReference type="InterPro" id="IPR019775">
    <property type="entry name" value="WD40_repeat_CS"/>
</dbReference>
<dbReference type="PROSITE" id="PS50294">
    <property type="entry name" value="WD_REPEATS_REGION"/>
    <property type="match status" value="2"/>
</dbReference>
<feature type="compositionally biased region" description="Acidic residues" evidence="5">
    <location>
        <begin position="135"/>
        <end position="150"/>
    </location>
</feature>
<proteinExistence type="predicted"/>